<feature type="transmembrane region" description="Helical" evidence="1">
    <location>
        <begin position="148"/>
        <end position="164"/>
    </location>
</feature>
<dbReference type="InterPro" id="IPR013083">
    <property type="entry name" value="Znf_RING/FYVE/PHD"/>
</dbReference>
<keyword evidence="1" id="KW-1133">Transmembrane helix</keyword>
<dbReference type="InterPro" id="IPR039522">
    <property type="entry name" value="RING_finger_1_prok"/>
</dbReference>
<gene>
    <name evidence="2" type="ORF">H8S23_11240</name>
</gene>
<dbReference type="InterPro" id="IPR011011">
    <property type="entry name" value="Znf_FYVE_PHD"/>
</dbReference>
<reference evidence="2" key="1">
    <citation type="submission" date="2020-08" db="EMBL/GenBank/DDBJ databases">
        <title>Genome public.</title>
        <authorList>
            <person name="Liu C."/>
            <person name="Sun Q."/>
        </authorList>
    </citation>
    <scope>NUCLEOTIDE SEQUENCE</scope>
    <source>
        <strain evidence="2">BX8</strain>
    </source>
</reference>
<dbReference type="Proteomes" id="UP000659630">
    <property type="component" value="Unassembled WGS sequence"/>
</dbReference>
<dbReference type="AlphaFoldDB" id="A0A923KWM9"/>
<keyword evidence="1" id="KW-0812">Transmembrane</keyword>
<protein>
    <submittedName>
        <fullName evidence="2">DUF2628 domain-containing protein</fullName>
    </submittedName>
</protein>
<dbReference type="CDD" id="cd15489">
    <property type="entry name" value="PHD_SF"/>
    <property type="match status" value="1"/>
</dbReference>
<dbReference type="SUPFAM" id="SSF57903">
    <property type="entry name" value="FYVE/PHD zinc finger"/>
    <property type="match status" value="1"/>
</dbReference>
<keyword evidence="3" id="KW-1185">Reference proteome</keyword>
<comment type="caution">
    <text evidence="2">The sequence shown here is derived from an EMBL/GenBank/DDBJ whole genome shotgun (WGS) entry which is preliminary data.</text>
</comment>
<sequence>MHTYEGCSCPVCKKPFLPSDDIVVCPECGAPYHRACYQLKGACVFEEMHGPGFEWKRPASAPKPGKCPNCGASYTGDLIFCEQCGVPLHTEEPRPSPGVQGAVPLSSPEEMSGEIDGIPVADWAAFIGPSAPYYLYQFKRMDATGHKVGFVFSAAFIAPIYFLYRKMWGLGILAAALNLLLNLPAALIMLAEFGILFTLPVSYATLGVIASVCSALLGALQIVGWGMFASWFYRRHCARRIRRIRQETGDAGETVYRERLHRRGGPSKAVLIGLVVFYALTTILTFVAAGAL</sequence>
<dbReference type="RefSeq" id="WP_186888438.1">
    <property type="nucleotide sequence ID" value="NZ_JACONZ010000004.1"/>
</dbReference>
<evidence type="ECO:0000313" key="3">
    <source>
        <dbReference type="Proteomes" id="UP000659630"/>
    </source>
</evidence>
<keyword evidence="1" id="KW-0472">Membrane</keyword>
<dbReference type="Pfam" id="PF14446">
    <property type="entry name" value="Prok-RING_1"/>
    <property type="match status" value="1"/>
</dbReference>
<feature type="transmembrane region" description="Helical" evidence="1">
    <location>
        <begin position="176"/>
        <end position="197"/>
    </location>
</feature>
<proteinExistence type="predicted"/>
<organism evidence="2 3">
    <name type="scientific">Anaerofilum hominis</name>
    <dbReference type="NCBI Taxonomy" id="2763016"/>
    <lineage>
        <taxon>Bacteria</taxon>
        <taxon>Bacillati</taxon>
        <taxon>Bacillota</taxon>
        <taxon>Clostridia</taxon>
        <taxon>Eubacteriales</taxon>
        <taxon>Oscillospiraceae</taxon>
        <taxon>Anaerofilum</taxon>
    </lineage>
</organism>
<accession>A0A923KWM9</accession>
<feature type="transmembrane region" description="Helical" evidence="1">
    <location>
        <begin position="203"/>
        <end position="233"/>
    </location>
</feature>
<dbReference type="Gene3D" id="3.30.40.10">
    <property type="entry name" value="Zinc/RING finger domain, C3HC4 (zinc finger)"/>
    <property type="match status" value="1"/>
</dbReference>
<evidence type="ECO:0000256" key="1">
    <source>
        <dbReference type="SAM" id="Phobius"/>
    </source>
</evidence>
<feature type="transmembrane region" description="Helical" evidence="1">
    <location>
        <begin position="269"/>
        <end position="291"/>
    </location>
</feature>
<name>A0A923KWM9_9FIRM</name>
<evidence type="ECO:0000313" key="2">
    <source>
        <dbReference type="EMBL" id="MBC5582081.1"/>
    </source>
</evidence>
<dbReference type="EMBL" id="JACONZ010000004">
    <property type="protein sequence ID" value="MBC5582081.1"/>
    <property type="molecule type" value="Genomic_DNA"/>
</dbReference>